<dbReference type="AlphaFoldDB" id="A0A0R2EYV9"/>
<proteinExistence type="predicted"/>
<sequence>MQGKTELFIQPCVVALFARDKRLAAAKTRLYGDSRFAFFRPKAYNKEANF</sequence>
<gene>
    <name evidence="1" type="ORF">FC75_GL000224</name>
</gene>
<comment type="caution">
    <text evidence="1">The sequence shown here is derived from an EMBL/GenBank/DDBJ whole genome shotgun (WGS) entry which is preliminary data.</text>
</comment>
<protein>
    <submittedName>
        <fullName evidence="1">Uncharacterized protein</fullName>
    </submittedName>
</protein>
<dbReference type="STRING" id="1423730.FC75_GL000224"/>
<accession>A0A0R2EYV9</accession>
<dbReference type="PATRIC" id="fig|1423730.4.peg.237"/>
<keyword evidence="2" id="KW-1185">Reference proteome</keyword>
<evidence type="ECO:0000313" key="1">
    <source>
        <dbReference type="EMBL" id="KRN19125.1"/>
    </source>
</evidence>
<name>A0A0R2EYV9_9LACO</name>
<dbReference type="Proteomes" id="UP000050865">
    <property type="component" value="Unassembled WGS sequence"/>
</dbReference>
<reference evidence="1 2" key="1">
    <citation type="journal article" date="2015" name="Genome Announc.">
        <title>Expanding the biotechnology potential of lactobacilli through comparative genomics of 213 strains and associated genera.</title>
        <authorList>
            <person name="Sun Z."/>
            <person name="Harris H.M."/>
            <person name="McCann A."/>
            <person name="Guo C."/>
            <person name="Argimon S."/>
            <person name="Zhang W."/>
            <person name="Yang X."/>
            <person name="Jeffery I.B."/>
            <person name="Cooney J.C."/>
            <person name="Kagawa T.F."/>
            <person name="Liu W."/>
            <person name="Song Y."/>
            <person name="Salvetti E."/>
            <person name="Wrobel A."/>
            <person name="Rasinkangas P."/>
            <person name="Parkhill J."/>
            <person name="Rea M.C."/>
            <person name="O'Sullivan O."/>
            <person name="Ritari J."/>
            <person name="Douillard F.P."/>
            <person name="Paul Ross R."/>
            <person name="Yang R."/>
            <person name="Briner A.E."/>
            <person name="Felis G.E."/>
            <person name="de Vos W.M."/>
            <person name="Barrangou R."/>
            <person name="Klaenhammer T.R."/>
            <person name="Caufield P.W."/>
            <person name="Cui Y."/>
            <person name="Zhang H."/>
            <person name="O'Toole P.W."/>
        </authorList>
    </citation>
    <scope>NUCLEOTIDE SEQUENCE [LARGE SCALE GENOMIC DNA]</scope>
    <source>
        <strain evidence="1 2">DSM 22697</strain>
    </source>
</reference>
<evidence type="ECO:0000313" key="2">
    <source>
        <dbReference type="Proteomes" id="UP000050865"/>
    </source>
</evidence>
<dbReference type="EMBL" id="AYZJ01000077">
    <property type="protein sequence ID" value="KRN19125.1"/>
    <property type="molecule type" value="Genomic_DNA"/>
</dbReference>
<organism evidence="1 2">
    <name type="scientific">Lacticaseibacillus camelliae DSM 22697 = JCM 13995</name>
    <dbReference type="NCBI Taxonomy" id="1423730"/>
    <lineage>
        <taxon>Bacteria</taxon>
        <taxon>Bacillati</taxon>
        <taxon>Bacillota</taxon>
        <taxon>Bacilli</taxon>
        <taxon>Lactobacillales</taxon>
        <taxon>Lactobacillaceae</taxon>
        <taxon>Lacticaseibacillus</taxon>
    </lineage>
</organism>